<dbReference type="InterPro" id="IPR027417">
    <property type="entry name" value="P-loop_NTPase"/>
</dbReference>
<dbReference type="Gene3D" id="3.40.50.300">
    <property type="entry name" value="P-loop containing nucleotide triphosphate hydrolases"/>
    <property type="match status" value="1"/>
</dbReference>
<dbReference type="OrthoDB" id="9791543at2"/>
<dbReference type="EMBL" id="FNUX01000009">
    <property type="protein sequence ID" value="SEF78076.1"/>
    <property type="molecule type" value="Genomic_DNA"/>
</dbReference>
<proteinExistence type="predicted"/>
<protein>
    <submittedName>
        <fullName evidence="1">Predicted ABC-type ATPase</fullName>
    </submittedName>
</protein>
<sequence>MNAKKQLWVLAGGNGAGKSTFYRTQLAPRGMPFVNADIVAKLLYPHAPEAHSYDAAKLAEQMRLQLLREGRSFCFETVFSHPSKIDFIAQAKTLGYEIILVFIHLSDVALNQARIAQRVSKGGHHVADEKVMSRIPRVLKLIKQTLPLCDRVYVLNNSSADNPFQQVAAIRGNLINFQHHTMPDWAMELLADYLMGKTGPDG</sequence>
<organism evidence="1 2">
    <name type="scientific">Nitrosomonas ureae</name>
    <dbReference type="NCBI Taxonomy" id="44577"/>
    <lineage>
        <taxon>Bacteria</taxon>
        <taxon>Pseudomonadati</taxon>
        <taxon>Pseudomonadota</taxon>
        <taxon>Betaproteobacteria</taxon>
        <taxon>Nitrosomonadales</taxon>
        <taxon>Nitrosomonadaceae</taxon>
        <taxon>Nitrosomonas</taxon>
    </lineage>
</organism>
<dbReference type="PANTHER" id="PTHR39206:SF1">
    <property type="entry name" value="SLL8004 PROTEIN"/>
    <property type="match status" value="1"/>
</dbReference>
<accession>A0A1H5USU2</accession>
<gene>
    <name evidence="1" type="ORF">SAMN05216334_10935</name>
</gene>
<dbReference type="Proteomes" id="UP000236753">
    <property type="component" value="Unassembled WGS sequence"/>
</dbReference>
<name>A0A1H5USU2_9PROT</name>
<dbReference type="SUPFAM" id="SSF52540">
    <property type="entry name" value="P-loop containing nucleoside triphosphate hydrolases"/>
    <property type="match status" value="1"/>
</dbReference>
<dbReference type="RefSeq" id="WP_103966310.1">
    <property type="nucleotide sequence ID" value="NZ_FNUX01000009.1"/>
</dbReference>
<dbReference type="PANTHER" id="PTHR39206">
    <property type="entry name" value="SLL8004 PROTEIN"/>
    <property type="match status" value="1"/>
</dbReference>
<evidence type="ECO:0000313" key="1">
    <source>
        <dbReference type="EMBL" id="SEF78076.1"/>
    </source>
</evidence>
<reference evidence="1 2" key="1">
    <citation type="submission" date="2016-10" db="EMBL/GenBank/DDBJ databases">
        <authorList>
            <person name="de Groot N.N."/>
        </authorList>
    </citation>
    <scope>NUCLEOTIDE SEQUENCE [LARGE SCALE GENOMIC DNA]</scope>
    <source>
        <strain evidence="1 2">Nm13</strain>
    </source>
</reference>
<dbReference type="Pfam" id="PF13671">
    <property type="entry name" value="AAA_33"/>
    <property type="match status" value="1"/>
</dbReference>
<dbReference type="AlphaFoldDB" id="A0A1H5USU2"/>
<evidence type="ECO:0000313" key="2">
    <source>
        <dbReference type="Proteomes" id="UP000236753"/>
    </source>
</evidence>